<dbReference type="InterPro" id="IPR003439">
    <property type="entry name" value="ABC_transporter-like_ATP-bd"/>
</dbReference>
<dbReference type="PROSITE" id="PS51379">
    <property type="entry name" value="4FE4S_FER_2"/>
    <property type="match status" value="1"/>
</dbReference>
<protein>
    <submittedName>
        <fullName evidence="6">Uncharacterized protein</fullName>
    </submittedName>
</protein>
<gene>
    <name evidence="6" type="ORF">PCOS0759_LOCUS9228</name>
</gene>
<dbReference type="Pfam" id="PF04068">
    <property type="entry name" value="Fer4_RLI"/>
    <property type="match status" value="1"/>
</dbReference>
<keyword evidence="2" id="KW-0067">ATP-binding</keyword>
<keyword evidence="1" id="KW-0547">Nucleotide-binding</keyword>
<dbReference type="PROSITE" id="PS00211">
    <property type="entry name" value="ABC_TRANSPORTER_1"/>
    <property type="match status" value="2"/>
</dbReference>
<dbReference type="FunFam" id="3.40.50.300:FF:000152">
    <property type="entry name" value="ATP-binding cassette, sub-family E, member 1"/>
    <property type="match status" value="1"/>
</dbReference>
<evidence type="ECO:0000256" key="2">
    <source>
        <dbReference type="ARBA" id="ARBA00022840"/>
    </source>
</evidence>
<evidence type="ECO:0000259" key="4">
    <source>
        <dbReference type="PROSITE" id="PS50893"/>
    </source>
</evidence>
<dbReference type="Gene3D" id="3.40.50.300">
    <property type="entry name" value="P-loop containing nucleotide triphosphate hydrolases"/>
    <property type="match status" value="2"/>
</dbReference>
<dbReference type="PROSITE" id="PS00198">
    <property type="entry name" value="4FE4S_FER_1"/>
    <property type="match status" value="1"/>
</dbReference>
<dbReference type="CDD" id="cd03236">
    <property type="entry name" value="ABC_RNaseL_inhibitor_domain1"/>
    <property type="match status" value="1"/>
</dbReference>
<dbReference type="SUPFAM" id="SSF54862">
    <property type="entry name" value="4Fe-4S ferredoxins"/>
    <property type="match status" value="1"/>
</dbReference>
<dbReference type="GO" id="GO:0006412">
    <property type="term" value="P:translation"/>
    <property type="evidence" value="ECO:0007669"/>
    <property type="project" value="UniProtKB-ARBA"/>
</dbReference>
<dbReference type="PRINTS" id="PR01868">
    <property type="entry name" value="ABCEFAMILY"/>
</dbReference>
<dbReference type="InterPro" id="IPR017900">
    <property type="entry name" value="4Fe4S_Fe_S_CS"/>
</dbReference>
<dbReference type="InterPro" id="IPR017896">
    <property type="entry name" value="4Fe4S_Fe-S-bd"/>
</dbReference>
<evidence type="ECO:0000256" key="3">
    <source>
        <dbReference type="SAM" id="MobiDB-lite"/>
    </source>
</evidence>
<dbReference type="InterPro" id="IPR027417">
    <property type="entry name" value="P-loop_NTPase"/>
</dbReference>
<sequence length="647" mass="73086">MAKKGKKKDEDSGTSRIAIVSERCKPKKCRQECKRSCPVVRIGKLCIEVAPTSKIAFISETLCVGCGICVRKCPFDAIQIINLPKNLESQTTHRYGPNTFKLHRLPLPRPGQVLGLVGTNGIGKSTALQVLAGRLKPNLGNYENPPDWGEVLKHFRGSELQGYFTRILEENMRAIIKPQYVDNIRKAAKGKVNAILEKKDEKGIRVEMAEQLQLTHVMDRDVRKLSGGELQRFAICLAYIQDVDVYMFDEPSSYLDVSQRLKAAVVIRTLLKQNIYVIVVEHDLAVLDYLSDFVCCLYGVPGAYGVVTMPFSVREGINIFLAGFVPTENLRFRESALTFKVSERADADELGNAENRLLYSYPEMSKSFQDEATQETLFKLRIHEGSFSDSEIIVLLGENGTGKTTFIKMLAGKLSPDEDDVYIPELNISIKPQEISPKFPGTVRELLHRKIRDSYLHPQFQTDVYKPMDVEKLLDQKVKHLSGGELQRVALVLCLGTPADVYLIDEPSAYLDSEQRLIASKVIKRFILHSKKTAFVVEHDFIMATYLADRVIVYEGQPGVDTMANSPQSLLTGMNAFLKSLNITFRRDPTNFRPRINKLNSVKDQEQKSTGRYFFMTDDPSVLADKKKRDEAKQKKKDKKEGKKESE</sequence>
<organism evidence="6">
    <name type="scientific">Percolomonas cosmopolitus</name>
    <dbReference type="NCBI Taxonomy" id="63605"/>
    <lineage>
        <taxon>Eukaryota</taxon>
        <taxon>Discoba</taxon>
        <taxon>Heterolobosea</taxon>
        <taxon>Tetramitia</taxon>
        <taxon>Eutetramitia</taxon>
        <taxon>Percolomonadidae</taxon>
        <taxon>Percolomonas</taxon>
    </lineage>
</organism>
<dbReference type="Pfam" id="PF00005">
    <property type="entry name" value="ABC_tran"/>
    <property type="match status" value="2"/>
</dbReference>
<reference evidence="6" key="1">
    <citation type="submission" date="2021-01" db="EMBL/GenBank/DDBJ databases">
        <authorList>
            <person name="Corre E."/>
            <person name="Pelletier E."/>
            <person name="Niang G."/>
            <person name="Scheremetjew M."/>
            <person name="Finn R."/>
            <person name="Kale V."/>
            <person name="Holt S."/>
            <person name="Cochrane G."/>
            <person name="Meng A."/>
            <person name="Brown T."/>
            <person name="Cohen L."/>
        </authorList>
    </citation>
    <scope>NUCLEOTIDE SEQUENCE</scope>
    <source>
        <strain evidence="6">WS</strain>
    </source>
</reference>
<dbReference type="GO" id="GO:0016887">
    <property type="term" value="F:ATP hydrolysis activity"/>
    <property type="evidence" value="ECO:0007669"/>
    <property type="project" value="InterPro"/>
</dbReference>
<dbReference type="GO" id="GO:0005737">
    <property type="term" value="C:cytoplasm"/>
    <property type="evidence" value="ECO:0007669"/>
    <property type="project" value="UniProtKB-ARBA"/>
</dbReference>
<dbReference type="InterPro" id="IPR034348">
    <property type="entry name" value="RLI_dom_1"/>
</dbReference>
<name>A0A7S1KUI2_9EUKA</name>
<feature type="domain" description="4Fe-4S ferredoxin-type" evidence="5">
    <location>
        <begin position="54"/>
        <end position="83"/>
    </location>
</feature>
<dbReference type="InterPro" id="IPR017871">
    <property type="entry name" value="ABC_transporter-like_CS"/>
</dbReference>
<dbReference type="PROSITE" id="PS50893">
    <property type="entry name" value="ABC_TRANSPORTER_2"/>
    <property type="match status" value="2"/>
</dbReference>
<dbReference type="InterPro" id="IPR013283">
    <property type="entry name" value="RLI1"/>
</dbReference>
<dbReference type="NCBIfam" id="NF009945">
    <property type="entry name" value="PRK13409.1"/>
    <property type="match status" value="1"/>
</dbReference>
<evidence type="ECO:0000256" key="1">
    <source>
        <dbReference type="ARBA" id="ARBA00022741"/>
    </source>
</evidence>
<dbReference type="FunFam" id="3.40.50.300:FF:000144">
    <property type="entry name" value="ATP-binding cassette sub-family E member 1"/>
    <property type="match status" value="1"/>
</dbReference>
<evidence type="ECO:0000259" key="5">
    <source>
        <dbReference type="PROSITE" id="PS51379"/>
    </source>
</evidence>
<feature type="domain" description="ABC transporter" evidence="4">
    <location>
        <begin position="78"/>
        <end position="323"/>
    </location>
</feature>
<dbReference type="SUPFAM" id="SSF52540">
    <property type="entry name" value="P-loop containing nucleoside triphosphate hydrolases"/>
    <property type="match status" value="2"/>
</dbReference>
<dbReference type="PANTHER" id="PTHR19248">
    <property type="entry name" value="ATP-BINDING TRANSPORT PROTEIN-RELATED"/>
    <property type="match status" value="1"/>
</dbReference>
<accession>A0A7S1KUI2</accession>
<dbReference type="SMART" id="SM00382">
    <property type="entry name" value="AAA"/>
    <property type="match status" value="2"/>
</dbReference>
<dbReference type="AlphaFoldDB" id="A0A7S1KUI2"/>
<dbReference type="Pfam" id="PF00037">
    <property type="entry name" value="Fer4"/>
    <property type="match status" value="1"/>
</dbReference>
<dbReference type="InterPro" id="IPR003593">
    <property type="entry name" value="AAA+_ATPase"/>
</dbReference>
<dbReference type="GO" id="GO:0005524">
    <property type="term" value="F:ATP binding"/>
    <property type="evidence" value="ECO:0007669"/>
    <property type="project" value="UniProtKB-KW"/>
</dbReference>
<dbReference type="GO" id="GO:0060255">
    <property type="term" value="P:regulation of macromolecule metabolic process"/>
    <property type="evidence" value="ECO:0007669"/>
    <property type="project" value="UniProtKB-ARBA"/>
</dbReference>
<evidence type="ECO:0000313" key="6">
    <source>
        <dbReference type="EMBL" id="CAD9085974.1"/>
    </source>
</evidence>
<dbReference type="EMBL" id="HBGD01011203">
    <property type="protein sequence ID" value="CAD9085974.1"/>
    <property type="molecule type" value="Transcribed_RNA"/>
</dbReference>
<proteinExistence type="predicted"/>
<feature type="domain" description="ABC transporter" evidence="4">
    <location>
        <begin position="359"/>
        <end position="583"/>
    </location>
</feature>
<feature type="region of interest" description="Disordered" evidence="3">
    <location>
        <begin position="625"/>
        <end position="647"/>
    </location>
</feature>
<dbReference type="InterPro" id="IPR007209">
    <property type="entry name" value="RNaseL-inhib-like_metal-bd_dom"/>
</dbReference>